<evidence type="ECO:0000256" key="3">
    <source>
        <dbReference type="ARBA" id="ARBA00022840"/>
    </source>
</evidence>
<feature type="domain" description="AAA+ ATPase" evidence="5">
    <location>
        <begin position="112"/>
        <end position="254"/>
    </location>
</feature>
<evidence type="ECO:0000313" key="7">
    <source>
        <dbReference type="Proteomes" id="UP000077069"/>
    </source>
</evidence>
<feature type="compositionally biased region" description="Basic and acidic residues" evidence="4">
    <location>
        <begin position="682"/>
        <end position="699"/>
    </location>
</feature>
<feature type="compositionally biased region" description="Basic and acidic residues" evidence="4">
    <location>
        <begin position="630"/>
        <end position="640"/>
    </location>
</feature>
<dbReference type="InterPro" id="IPR027417">
    <property type="entry name" value="P-loop_NTPase"/>
</dbReference>
<dbReference type="PANTHER" id="PTHR12169:SF2">
    <property type="entry name" value="AFG1P"/>
    <property type="match status" value="1"/>
</dbReference>
<dbReference type="GO" id="GO:0016887">
    <property type="term" value="F:ATP hydrolysis activity"/>
    <property type="evidence" value="ECO:0007669"/>
    <property type="project" value="InterPro"/>
</dbReference>
<evidence type="ECO:0000259" key="5">
    <source>
        <dbReference type="SMART" id="SM00382"/>
    </source>
</evidence>
<dbReference type="OrthoDB" id="548867at2759"/>
<comment type="similarity">
    <text evidence="1">Belongs to the AFG1 ATPase family.</text>
</comment>
<dbReference type="InParanoid" id="A0A177CKT7"/>
<reference evidence="6 7" key="1">
    <citation type="submission" date="2016-05" db="EMBL/GenBank/DDBJ databases">
        <title>Comparative analysis of secretome profiles of manganese(II)-oxidizing ascomycete fungi.</title>
        <authorList>
            <consortium name="DOE Joint Genome Institute"/>
            <person name="Zeiner C.A."/>
            <person name="Purvine S.O."/>
            <person name="Zink E.M."/>
            <person name="Wu S."/>
            <person name="Pasa-Tolic L."/>
            <person name="Chaput D.L."/>
            <person name="Haridas S."/>
            <person name="Grigoriev I.V."/>
            <person name="Santelli C.M."/>
            <person name="Hansel C.M."/>
        </authorList>
    </citation>
    <scope>NUCLEOTIDE SEQUENCE [LARGE SCALE GENOMIC DNA]</scope>
    <source>
        <strain evidence="6 7">AP3s5-JAC2a</strain>
    </source>
</reference>
<name>A0A177CKT7_9PLEO</name>
<keyword evidence="7" id="KW-1185">Reference proteome</keyword>
<dbReference type="InterPro" id="IPR005654">
    <property type="entry name" value="ATPase_AFG1-like"/>
</dbReference>
<dbReference type="Pfam" id="PF03969">
    <property type="entry name" value="AFG1_ATPase"/>
    <property type="match status" value="2"/>
</dbReference>
<dbReference type="AlphaFoldDB" id="A0A177CKT7"/>
<gene>
    <name evidence="6" type="ORF">CC84DRAFT_1089728</name>
</gene>
<dbReference type="NCBIfam" id="NF040713">
    <property type="entry name" value="ZapE"/>
    <property type="match status" value="1"/>
</dbReference>
<feature type="compositionally biased region" description="Polar residues" evidence="4">
    <location>
        <begin position="520"/>
        <end position="531"/>
    </location>
</feature>
<keyword evidence="2" id="KW-0547">Nucleotide-binding</keyword>
<feature type="region of interest" description="Disordered" evidence="4">
    <location>
        <begin position="677"/>
        <end position="699"/>
    </location>
</feature>
<feature type="region of interest" description="Disordered" evidence="4">
    <location>
        <begin position="512"/>
        <end position="571"/>
    </location>
</feature>
<dbReference type="GO" id="GO:0005739">
    <property type="term" value="C:mitochondrion"/>
    <property type="evidence" value="ECO:0007669"/>
    <property type="project" value="TreeGrafter"/>
</dbReference>
<evidence type="ECO:0000256" key="2">
    <source>
        <dbReference type="ARBA" id="ARBA00022741"/>
    </source>
</evidence>
<evidence type="ECO:0000256" key="4">
    <source>
        <dbReference type="SAM" id="MobiDB-lite"/>
    </source>
</evidence>
<evidence type="ECO:0000256" key="1">
    <source>
        <dbReference type="ARBA" id="ARBA00010322"/>
    </source>
</evidence>
<feature type="region of interest" description="Disordered" evidence="4">
    <location>
        <begin position="301"/>
        <end position="355"/>
    </location>
</feature>
<proteinExistence type="inferred from homology"/>
<feature type="region of interest" description="Disordered" evidence="4">
    <location>
        <begin position="630"/>
        <end position="653"/>
    </location>
</feature>
<dbReference type="InterPro" id="IPR003593">
    <property type="entry name" value="AAA+_ATPase"/>
</dbReference>
<protein>
    <recommendedName>
        <fullName evidence="5">AAA+ ATPase domain-containing protein</fullName>
    </recommendedName>
</protein>
<accession>A0A177CKT7</accession>
<dbReference type="RefSeq" id="XP_018037937.1">
    <property type="nucleotide sequence ID" value="XM_018174322.1"/>
</dbReference>
<dbReference type="SUPFAM" id="SSF52540">
    <property type="entry name" value="P-loop containing nucleoside triphosphate hydrolases"/>
    <property type="match status" value="1"/>
</dbReference>
<organism evidence="6 7">
    <name type="scientific">Paraphaeosphaeria sporulosa</name>
    <dbReference type="NCBI Taxonomy" id="1460663"/>
    <lineage>
        <taxon>Eukaryota</taxon>
        <taxon>Fungi</taxon>
        <taxon>Dikarya</taxon>
        <taxon>Ascomycota</taxon>
        <taxon>Pezizomycotina</taxon>
        <taxon>Dothideomycetes</taxon>
        <taxon>Pleosporomycetidae</taxon>
        <taxon>Pleosporales</taxon>
        <taxon>Massarineae</taxon>
        <taxon>Didymosphaeriaceae</taxon>
        <taxon>Paraphaeosphaeria</taxon>
    </lineage>
</organism>
<dbReference type="Gene3D" id="3.40.50.300">
    <property type="entry name" value="P-loop containing nucleotide triphosphate hydrolases"/>
    <property type="match status" value="1"/>
</dbReference>
<evidence type="ECO:0000313" key="6">
    <source>
        <dbReference type="EMBL" id="OAG07572.1"/>
    </source>
</evidence>
<keyword evidence="3" id="KW-0067">ATP-binding</keyword>
<dbReference type="Proteomes" id="UP000077069">
    <property type="component" value="Unassembled WGS sequence"/>
</dbReference>
<feature type="compositionally biased region" description="Polar residues" evidence="4">
    <location>
        <begin position="307"/>
        <end position="345"/>
    </location>
</feature>
<dbReference type="EMBL" id="KV441551">
    <property type="protein sequence ID" value="OAG07572.1"/>
    <property type="molecule type" value="Genomic_DNA"/>
</dbReference>
<dbReference type="GeneID" id="28757808"/>
<dbReference type="SMART" id="SM00382">
    <property type="entry name" value="AAA"/>
    <property type="match status" value="1"/>
</dbReference>
<dbReference type="PANTHER" id="PTHR12169">
    <property type="entry name" value="ATPASE N2B"/>
    <property type="match status" value="1"/>
</dbReference>
<sequence length="699" mass="77358">MPPRASSLTITNPLVLYRSLIATNRIQPDPAQHRLALHLQKVYENLIDYEPSIEYSDRLKQLTRAVSASHPDRAPIGTRGIWTSLLAQKQKNDTLALTRTLTSHEAAMALQSPKGLMLHGEVGTGKSMLIDLFADCLPNRKKRRWHFNTFMLETFSRLEQLRLSRATSPLDGVARDEYSLLWLARDLIEKSPILFLDEFQLPDRAAAKILSNLMTTFFQLGGVLIASSNRMPEELAKAAGMEFARPVSRLSRLGWRLGMPGVTGRDDGPGQKGEFAQFLEVLRTRCEVWEMEGKKDYRRVAGMEGSSVRSTATAPDISTQSDAQGPSQGNAITDTDKVSATTESEVTMPKNYLLTPSPTATEEEVASYRQSLTTIAHTATSTPASHLIPWTSFALRVYGRPLVIPLQYNGVALFTFSQICGASLGPADFITLASTYPTIIITSVPVLTLLQKNEARRFITLLDAMYEARCRLVLTAAAAPDDIFFPTSASTSKQETVDDAVHPETYSEIHQDLTSPFRPNVSSYNPSSSLPMDSLEDDPPNRFRRPGSSYTDERRTSSGSASPDFANLGGLTGEDERFAVKRAESRIWEMCSGAWWEREELWRPLPREVRHWEMGRADAASIAAEGKAVREGDGAPRELFPHGASPFRTSEDVPPKIGWTHAWGMVTWGKKAGAWGKGVEGLAERKRDGEGEGEGEGKR</sequence>
<dbReference type="GO" id="GO:0005524">
    <property type="term" value="F:ATP binding"/>
    <property type="evidence" value="ECO:0007669"/>
    <property type="project" value="UniProtKB-KW"/>
</dbReference>
<dbReference type="CDD" id="cd00009">
    <property type="entry name" value="AAA"/>
    <property type="match status" value="1"/>
</dbReference>